<gene>
    <name evidence="1" type="ordered locus">Sare_3101</name>
</gene>
<dbReference type="HOGENOM" id="CLU_104213_2_0_11"/>
<dbReference type="STRING" id="391037.Sare_3101"/>
<dbReference type="KEGG" id="saq:Sare_3101"/>
<dbReference type="AlphaFoldDB" id="A8M889"/>
<evidence type="ECO:0000313" key="1">
    <source>
        <dbReference type="EMBL" id="ABV98912.1"/>
    </source>
</evidence>
<sequence>MSRIREMRRRCERLVQTLDIPKVSEIRALCDVVARRRQRPIELLPITFSDGSLCGLWIATDVGDYLAYEQNTSAVHQEHIVLHELGHLLCGHNENGSFTAELFRHFEPEIALGALGRTNYSTVEEREAELVASILRQHCGLYGEATASADSDLDRRLQFMFGHQPAAGE</sequence>
<dbReference type="eggNOG" id="COG2856">
    <property type="taxonomic scope" value="Bacteria"/>
</dbReference>
<organism evidence="1">
    <name type="scientific">Salinispora arenicola (strain CNS-205)</name>
    <dbReference type="NCBI Taxonomy" id="391037"/>
    <lineage>
        <taxon>Bacteria</taxon>
        <taxon>Bacillati</taxon>
        <taxon>Actinomycetota</taxon>
        <taxon>Actinomycetes</taxon>
        <taxon>Micromonosporales</taxon>
        <taxon>Micromonosporaceae</taxon>
        <taxon>Salinispora</taxon>
    </lineage>
</organism>
<evidence type="ECO:0008006" key="2">
    <source>
        <dbReference type="Google" id="ProtNLM"/>
    </source>
</evidence>
<name>A8M889_SALAI</name>
<reference evidence="1" key="1">
    <citation type="submission" date="2007-10" db="EMBL/GenBank/DDBJ databases">
        <title>Complete sequence of Salinispora arenicola CNS-205.</title>
        <authorList>
            <consortium name="US DOE Joint Genome Institute"/>
            <person name="Copeland A."/>
            <person name="Lucas S."/>
            <person name="Lapidus A."/>
            <person name="Barry K."/>
            <person name="Glavina del Rio T."/>
            <person name="Dalin E."/>
            <person name="Tice H."/>
            <person name="Pitluck S."/>
            <person name="Foster B."/>
            <person name="Schmutz J."/>
            <person name="Larimer F."/>
            <person name="Land M."/>
            <person name="Hauser L."/>
            <person name="Kyrpides N."/>
            <person name="Ivanova N."/>
            <person name="Jensen P.R."/>
            <person name="Moore B.S."/>
            <person name="Penn K."/>
            <person name="Jenkins C."/>
            <person name="Udwary D."/>
            <person name="Xiang L."/>
            <person name="Gontang E."/>
            <person name="Richardson P."/>
        </authorList>
    </citation>
    <scope>NUCLEOTIDE SEQUENCE [LARGE SCALE GENOMIC DNA]</scope>
    <source>
        <strain evidence="1">CNS-205</strain>
    </source>
</reference>
<dbReference type="EMBL" id="CP000850">
    <property type="protein sequence ID" value="ABV98912.1"/>
    <property type="molecule type" value="Genomic_DNA"/>
</dbReference>
<proteinExistence type="predicted"/>
<protein>
    <recommendedName>
        <fullName evidence="2">IrrE N-terminal-like domain-containing protein</fullName>
    </recommendedName>
</protein>
<accession>A8M889</accession>